<evidence type="ECO:0000313" key="2">
    <source>
        <dbReference type="Proteomes" id="UP000290759"/>
    </source>
</evidence>
<organism evidence="1 2">
    <name type="scientific">Lichenibacterium minor</name>
    <dbReference type="NCBI Taxonomy" id="2316528"/>
    <lineage>
        <taxon>Bacteria</taxon>
        <taxon>Pseudomonadati</taxon>
        <taxon>Pseudomonadota</taxon>
        <taxon>Alphaproteobacteria</taxon>
        <taxon>Hyphomicrobiales</taxon>
        <taxon>Lichenihabitantaceae</taxon>
        <taxon>Lichenibacterium</taxon>
    </lineage>
</organism>
<name>A0A4Q2TXC7_9HYPH</name>
<keyword evidence="2" id="KW-1185">Reference proteome</keyword>
<dbReference type="Proteomes" id="UP000290759">
    <property type="component" value="Unassembled WGS sequence"/>
</dbReference>
<dbReference type="AlphaFoldDB" id="A0A4Q2TXC7"/>
<comment type="caution">
    <text evidence="1">The sequence shown here is derived from an EMBL/GenBank/DDBJ whole genome shotgun (WGS) entry which is preliminary data.</text>
</comment>
<sequence length="291" mass="30659">MDFEIESHTLQSPSLACFVLKNVSAATAAKVQKEFTEITFTAGYRYSSEGELFRGTIVETQYGEKTDNNTTTLLRIWCACSDLAYKHGRVNTSLGAGSTHKDIVDACLKGMQAAQPTLSMGSVVGVDLSAVRFPRGLTLAGLARDYLRETCLSLGATFTLSGNKLSILATNAPGTGSSGVVLTPDTILGGPPIQRLDGVIVSCLINPAIDLNTTITIKGPIVSPNVTGNAIVPGSIDKQGQLANQLNANGDYRVIHMRTNGSTRGPDWTMTLTTIGVGQNVNTTQAGLGYS</sequence>
<accession>A0A4Q2TXC7</accession>
<gene>
    <name evidence="1" type="ORF">D3273_27605</name>
</gene>
<reference evidence="1 2" key="2">
    <citation type="submission" date="2019-02" db="EMBL/GenBank/DDBJ databases">
        <title>'Lichenibacterium ramalinii' gen. nov. sp. nov., 'Lichenibacterium minor' gen. nov. sp. nov.</title>
        <authorList>
            <person name="Pankratov T."/>
        </authorList>
    </citation>
    <scope>NUCLEOTIDE SEQUENCE [LARGE SCALE GENOMIC DNA]</scope>
    <source>
        <strain evidence="1 2">RmlP026</strain>
    </source>
</reference>
<proteinExistence type="predicted"/>
<protein>
    <submittedName>
        <fullName evidence="1">Uncharacterized protein</fullName>
    </submittedName>
</protein>
<reference evidence="1 2" key="1">
    <citation type="submission" date="2018-12" db="EMBL/GenBank/DDBJ databases">
        <authorList>
            <person name="Grouzdev D.S."/>
            <person name="Krutkina M.S."/>
        </authorList>
    </citation>
    <scope>NUCLEOTIDE SEQUENCE [LARGE SCALE GENOMIC DNA]</scope>
    <source>
        <strain evidence="1 2">RmlP026</strain>
    </source>
</reference>
<evidence type="ECO:0000313" key="1">
    <source>
        <dbReference type="EMBL" id="RYC28762.1"/>
    </source>
</evidence>
<dbReference type="OrthoDB" id="2087522at2"/>
<dbReference type="EMBL" id="QYBB01000130">
    <property type="protein sequence ID" value="RYC28762.1"/>
    <property type="molecule type" value="Genomic_DNA"/>
</dbReference>